<keyword evidence="3 6" id="KW-0378">Hydrolase</keyword>
<evidence type="ECO:0000256" key="1">
    <source>
        <dbReference type="ARBA" id="ARBA00005964"/>
    </source>
</evidence>
<gene>
    <name evidence="8" type="ORF">PPYR_13756</name>
</gene>
<evidence type="ECO:0000256" key="2">
    <source>
        <dbReference type="ARBA" id="ARBA00022487"/>
    </source>
</evidence>
<proteinExistence type="inferred from homology"/>
<dbReference type="SUPFAM" id="SSF53474">
    <property type="entry name" value="alpha/beta-Hydrolases"/>
    <property type="match status" value="1"/>
</dbReference>
<dbReference type="InterPro" id="IPR002018">
    <property type="entry name" value="CarbesteraseB"/>
</dbReference>
<dbReference type="FunFam" id="3.40.50.1820:FF:000155">
    <property type="entry name" value="Carboxylic ester hydrolase"/>
    <property type="match status" value="1"/>
</dbReference>
<evidence type="ECO:0000256" key="3">
    <source>
        <dbReference type="ARBA" id="ARBA00022801"/>
    </source>
</evidence>
<feature type="signal peptide" evidence="6">
    <location>
        <begin position="1"/>
        <end position="17"/>
    </location>
</feature>
<dbReference type="InParanoid" id="A0A5N4A9Y2"/>
<keyword evidence="6" id="KW-0732">Signal</keyword>
<feature type="chain" id="PRO_5024502293" description="Carboxylic ester hydrolase" evidence="6">
    <location>
        <begin position="18"/>
        <end position="554"/>
    </location>
</feature>
<feature type="domain" description="Carboxylesterase type B" evidence="7">
    <location>
        <begin position="29"/>
        <end position="545"/>
    </location>
</feature>
<dbReference type="InterPro" id="IPR029058">
    <property type="entry name" value="AB_hydrolase_fold"/>
</dbReference>
<dbReference type="InterPro" id="IPR019826">
    <property type="entry name" value="Carboxylesterase_B_AS"/>
</dbReference>
<evidence type="ECO:0000259" key="7">
    <source>
        <dbReference type="Pfam" id="PF00135"/>
    </source>
</evidence>
<dbReference type="AlphaFoldDB" id="A0A5N4A9Y2"/>
<keyword evidence="2" id="KW-0719">Serine esterase</keyword>
<keyword evidence="5" id="KW-0325">Glycoprotein</keyword>
<keyword evidence="9" id="KW-1185">Reference proteome</keyword>
<dbReference type="Proteomes" id="UP000327044">
    <property type="component" value="Unassembled WGS sequence"/>
</dbReference>
<reference evidence="8 9" key="1">
    <citation type="journal article" date="2018" name="Elife">
        <title>Firefly genomes illuminate parallel origins of bioluminescence in beetles.</title>
        <authorList>
            <person name="Fallon T.R."/>
            <person name="Lower S.E."/>
            <person name="Chang C.H."/>
            <person name="Bessho-Uehara M."/>
            <person name="Martin G.J."/>
            <person name="Bewick A.J."/>
            <person name="Behringer M."/>
            <person name="Debat H.J."/>
            <person name="Wong I."/>
            <person name="Day J.C."/>
            <person name="Suvorov A."/>
            <person name="Silva C.J."/>
            <person name="Stanger-Hall K.F."/>
            <person name="Hall D.W."/>
            <person name="Schmitz R.J."/>
            <person name="Nelson D.R."/>
            <person name="Lewis S.M."/>
            <person name="Shigenobu S."/>
            <person name="Bybee S.M."/>
            <person name="Larracuente A.M."/>
            <person name="Oba Y."/>
            <person name="Weng J.K."/>
        </authorList>
    </citation>
    <scope>NUCLEOTIDE SEQUENCE [LARGE SCALE GENOMIC DNA]</scope>
    <source>
        <strain evidence="8">1611_PpyrPB1</strain>
        <tissue evidence="8">Whole body</tissue>
    </source>
</reference>
<dbReference type="Pfam" id="PF00135">
    <property type="entry name" value="COesterase"/>
    <property type="match status" value="1"/>
</dbReference>
<dbReference type="PANTHER" id="PTHR43142">
    <property type="entry name" value="CARBOXYLIC ESTER HYDROLASE"/>
    <property type="match status" value="1"/>
</dbReference>
<comment type="similarity">
    <text evidence="1 6">Belongs to the type-B carboxylesterase/lipase family.</text>
</comment>
<dbReference type="PROSITE" id="PS00122">
    <property type="entry name" value="CARBOXYLESTERASE_B_1"/>
    <property type="match status" value="1"/>
</dbReference>
<evidence type="ECO:0000313" key="9">
    <source>
        <dbReference type="Proteomes" id="UP000327044"/>
    </source>
</evidence>
<dbReference type="EC" id="3.1.1.-" evidence="6"/>
<dbReference type="GO" id="GO:0052689">
    <property type="term" value="F:carboxylic ester hydrolase activity"/>
    <property type="evidence" value="ECO:0007669"/>
    <property type="project" value="UniProtKB-KW"/>
</dbReference>
<evidence type="ECO:0000256" key="6">
    <source>
        <dbReference type="RuleBase" id="RU361235"/>
    </source>
</evidence>
<dbReference type="PANTHER" id="PTHR43142:SF1">
    <property type="entry name" value="CARBOXYLIC ESTER HYDROLASE"/>
    <property type="match status" value="1"/>
</dbReference>
<protein>
    <recommendedName>
        <fullName evidence="6">Carboxylic ester hydrolase</fullName>
        <ecNumber evidence="6">3.1.1.-</ecNumber>
    </recommendedName>
</protein>
<sequence>MVKASVLILALVYCASSYHHHHNHDDEFLVSTPLGSIKGAPLQTVLGKKIYSFRGIRYAKAPINELRFQPPEQVKGWAGVYNATKDGAACPQPELSNTNEDCLFLNVYTTQLPHKGSNPNRPVLVFFHPGGYYSWGGYSEAFGPDYLLDQDIVLVTLNYRLASLGFMSTGDKFAPGNNGLKDQVVALRWVKQNIASFGGNPNLVTIFGYSAGGATTSLMLVSPMAKGLFHRAIIMSGSGFGNWPVRPHQFELAQKQARLVNCPDTDSESIFKCLKTKSAEEIGNSLYEFAEFAYGPILSWLPVIEPDCGQERFLTDDPVKLLLRGEFERVPVITTVTAEEFKYVAWNLLDNATWLREMDENFEKIAPIEFIYETDTENSKHISRELRKFYLGDGPLTEKSLPQIGKLYADGVIGFGVNRAAKLLAAKNSEPTYYYKFSYEGRYSFHYKPNTTTPEGVVHHDDLQYIFYISRFPRLKPSDPEYKTVQKMTSMLKNFAVTGVPIPKASHLLDDTEWKPIRPGNNVYLDIDEKMVMKENLYEDRYSVWERLFPLPKV</sequence>
<dbReference type="Gene3D" id="3.40.50.1820">
    <property type="entry name" value="alpha/beta hydrolase"/>
    <property type="match status" value="1"/>
</dbReference>
<keyword evidence="4" id="KW-1015">Disulfide bond</keyword>
<evidence type="ECO:0000256" key="5">
    <source>
        <dbReference type="ARBA" id="ARBA00023180"/>
    </source>
</evidence>
<comment type="caution">
    <text evidence="8">The sequence shown here is derived from an EMBL/GenBank/DDBJ whole genome shotgun (WGS) entry which is preliminary data.</text>
</comment>
<name>A0A5N4A9Y2_PHOPY</name>
<dbReference type="EMBL" id="VVIM01000009">
    <property type="protein sequence ID" value="KAB0794136.1"/>
    <property type="molecule type" value="Genomic_DNA"/>
</dbReference>
<organism evidence="8 9">
    <name type="scientific">Photinus pyralis</name>
    <name type="common">Common eastern firefly</name>
    <name type="synonym">Lampyris pyralis</name>
    <dbReference type="NCBI Taxonomy" id="7054"/>
    <lineage>
        <taxon>Eukaryota</taxon>
        <taxon>Metazoa</taxon>
        <taxon>Ecdysozoa</taxon>
        <taxon>Arthropoda</taxon>
        <taxon>Hexapoda</taxon>
        <taxon>Insecta</taxon>
        <taxon>Pterygota</taxon>
        <taxon>Neoptera</taxon>
        <taxon>Endopterygota</taxon>
        <taxon>Coleoptera</taxon>
        <taxon>Polyphaga</taxon>
        <taxon>Elateriformia</taxon>
        <taxon>Elateroidea</taxon>
        <taxon>Lampyridae</taxon>
        <taxon>Lampyrinae</taxon>
        <taxon>Photinus</taxon>
    </lineage>
</organism>
<evidence type="ECO:0000256" key="4">
    <source>
        <dbReference type="ARBA" id="ARBA00023157"/>
    </source>
</evidence>
<dbReference type="OrthoDB" id="19653at2759"/>
<accession>A0A5N4A9Y2</accession>
<evidence type="ECO:0000313" key="8">
    <source>
        <dbReference type="EMBL" id="KAB0794136.1"/>
    </source>
</evidence>